<accession>A0A5C1DBU6</accession>
<reference evidence="8 9" key="1">
    <citation type="submission" date="2019-08" db="EMBL/GenBank/DDBJ databases">
        <title>Chromobacterium paludis, a novel bacterium isolated from a Maryland marsh pond.</title>
        <authorList>
            <person name="Blackburn M.B."/>
            <person name="Gundersen-Rindal D.E."/>
        </authorList>
    </citation>
    <scope>NUCLEOTIDE SEQUENCE [LARGE SCALE GENOMIC DNA]</scope>
    <source>
        <strain evidence="9">IIBBL 257-1</strain>
    </source>
</reference>
<dbReference type="SUPFAM" id="SSF51905">
    <property type="entry name" value="FAD/NAD(P)-binding domain"/>
    <property type="match status" value="1"/>
</dbReference>
<dbReference type="AlphaFoldDB" id="A0A5C1DBU6"/>
<evidence type="ECO:0000259" key="7">
    <source>
        <dbReference type="Pfam" id="PF05199"/>
    </source>
</evidence>
<protein>
    <submittedName>
        <fullName evidence="8">GMC family oxidoreductase</fullName>
    </submittedName>
</protein>
<dbReference type="Pfam" id="PF05199">
    <property type="entry name" value="GMC_oxred_C"/>
    <property type="match status" value="1"/>
</dbReference>
<keyword evidence="3" id="KW-0285">Flavoprotein</keyword>
<dbReference type="RefSeq" id="WP_149294505.1">
    <property type="nucleotide sequence ID" value="NZ_CP043473.1"/>
</dbReference>
<dbReference type="InterPro" id="IPR012132">
    <property type="entry name" value="GMC_OxRdtase"/>
</dbReference>
<dbReference type="EMBL" id="CP043473">
    <property type="protein sequence ID" value="QEL54106.1"/>
    <property type="molecule type" value="Genomic_DNA"/>
</dbReference>
<dbReference type="PANTHER" id="PTHR11552:SF147">
    <property type="entry name" value="CHOLINE DEHYDROGENASE, MITOCHONDRIAL"/>
    <property type="match status" value="1"/>
</dbReference>
<keyword evidence="9" id="KW-1185">Reference proteome</keyword>
<evidence type="ECO:0000256" key="1">
    <source>
        <dbReference type="ARBA" id="ARBA00001974"/>
    </source>
</evidence>
<dbReference type="KEGG" id="chrm:FYK34_00155"/>
<gene>
    <name evidence="8" type="ORF">FYK34_00155</name>
</gene>
<dbReference type="InterPro" id="IPR000172">
    <property type="entry name" value="GMC_OxRdtase_N"/>
</dbReference>
<comment type="similarity">
    <text evidence="2">Belongs to the GMC oxidoreductase family.</text>
</comment>
<organism evidence="8 9">
    <name type="scientific">Chromobacterium paludis</name>
    <dbReference type="NCBI Taxonomy" id="2605945"/>
    <lineage>
        <taxon>Bacteria</taxon>
        <taxon>Pseudomonadati</taxon>
        <taxon>Pseudomonadota</taxon>
        <taxon>Betaproteobacteria</taxon>
        <taxon>Neisseriales</taxon>
        <taxon>Chromobacteriaceae</taxon>
        <taxon>Chromobacterium</taxon>
    </lineage>
</organism>
<dbReference type="GO" id="GO:0050660">
    <property type="term" value="F:flavin adenine dinucleotide binding"/>
    <property type="evidence" value="ECO:0007669"/>
    <property type="project" value="InterPro"/>
</dbReference>
<name>A0A5C1DBU6_9NEIS</name>
<evidence type="ECO:0000313" key="9">
    <source>
        <dbReference type="Proteomes" id="UP000322079"/>
    </source>
</evidence>
<keyword evidence="4 5" id="KW-0274">FAD</keyword>
<feature type="binding site" evidence="5">
    <location>
        <begin position="103"/>
        <end position="106"/>
    </location>
    <ligand>
        <name>FAD</name>
        <dbReference type="ChEBI" id="CHEBI:57692"/>
    </ligand>
</feature>
<feature type="domain" description="Glucose-methanol-choline oxidoreductase C-terminal" evidence="7">
    <location>
        <begin position="379"/>
        <end position="514"/>
    </location>
</feature>
<sequence>MENATMTSGGEFDFIVVGGGSAGCVMAARLSENGKHRVLLLEAGPASDAAREDSPLRDASRLVLSGYNWDYEAHVRGDGERGGRRKPFAYSLGKVMGGSSAINGAVALRAFPSDFAAWESMGCPTWSWDKVLPWFRKMEHDVDRADEWHGSDGPLRLRRPATGEIHPLDQAFSLSCQRQGMPYADDLNLGEDPAVGLVPANVRGQSERMDVYRSYLQPVQGRANLTVKTGAEAAAIVFEDRRACGVDAVVDGQRLRYAARRVVLCAGAVGTAALLQRSGVGDPAQLREAGIPLRAALPAVGRNLTDHASLVLWALPKPGVCVRGLPWRQVAARACSGYDDKVDVQIGLLNNVASETVPSFQERVAYPMLVGGSVMLMRPRALGAVQALSADPAQRPRIDLPLSDDEDIARLAGGVRLLWRVLKDPLVSCYLDGVQFWSESMIGNPAVVASAVRNLVNPGWHAVGTVRMGPASDPACAAGEDGAVHGLDGLTVADASLFPTIPSMPTNLTTIMLAERLAATLLDKERA</sequence>
<dbReference type="InterPro" id="IPR007867">
    <property type="entry name" value="GMC_OxRtase_C"/>
</dbReference>
<proteinExistence type="inferred from homology"/>
<dbReference type="InterPro" id="IPR036188">
    <property type="entry name" value="FAD/NAD-bd_sf"/>
</dbReference>
<dbReference type="Pfam" id="PF00732">
    <property type="entry name" value="GMC_oxred_N"/>
    <property type="match status" value="1"/>
</dbReference>
<evidence type="ECO:0000313" key="8">
    <source>
        <dbReference type="EMBL" id="QEL54106.1"/>
    </source>
</evidence>
<comment type="cofactor">
    <cofactor evidence="1 5">
        <name>FAD</name>
        <dbReference type="ChEBI" id="CHEBI:57692"/>
    </cofactor>
</comment>
<dbReference type="Gene3D" id="3.30.410.40">
    <property type="match status" value="1"/>
</dbReference>
<dbReference type="Gene3D" id="3.50.50.60">
    <property type="entry name" value="FAD/NAD(P)-binding domain"/>
    <property type="match status" value="1"/>
</dbReference>
<feature type="binding site" evidence="5">
    <location>
        <position position="95"/>
    </location>
    <ligand>
        <name>FAD</name>
        <dbReference type="ChEBI" id="CHEBI:57692"/>
    </ligand>
</feature>
<evidence type="ECO:0000259" key="6">
    <source>
        <dbReference type="Pfam" id="PF00732"/>
    </source>
</evidence>
<dbReference type="GO" id="GO:0016614">
    <property type="term" value="F:oxidoreductase activity, acting on CH-OH group of donors"/>
    <property type="evidence" value="ECO:0007669"/>
    <property type="project" value="InterPro"/>
</dbReference>
<evidence type="ECO:0000256" key="4">
    <source>
        <dbReference type="ARBA" id="ARBA00022827"/>
    </source>
</evidence>
<dbReference type="Proteomes" id="UP000322079">
    <property type="component" value="Chromosome"/>
</dbReference>
<feature type="domain" description="Glucose-methanol-choline oxidoreductase N-terminal" evidence="6">
    <location>
        <begin position="12"/>
        <end position="308"/>
    </location>
</feature>
<evidence type="ECO:0000256" key="5">
    <source>
        <dbReference type="PIRSR" id="PIRSR000137-2"/>
    </source>
</evidence>
<dbReference type="PIRSF" id="PIRSF000137">
    <property type="entry name" value="Alcohol_oxidase"/>
    <property type="match status" value="1"/>
</dbReference>
<feature type="binding site" evidence="5">
    <location>
        <begin position="460"/>
        <end position="461"/>
    </location>
    <ligand>
        <name>FAD</name>
        <dbReference type="ChEBI" id="CHEBI:57692"/>
    </ligand>
</feature>
<dbReference type="SUPFAM" id="SSF54373">
    <property type="entry name" value="FAD-linked reductases, C-terminal domain"/>
    <property type="match status" value="1"/>
</dbReference>
<evidence type="ECO:0000256" key="2">
    <source>
        <dbReference type="ARBA" id="ARBA00010790"/>
    </source>
</evidence>
<dbReference type="PANTHER" id="PTHR11552">
    <property type="entry name" value="GLUCOSE-METHANOL-CHOLINE GMC OXIDOREDUCTASE"/>
    <property type="match status" value="1"/>
</dbReference>
<evidence type="ECO:0000256" key="3">
    <source>
        <dbReference type="ARBA" id="ARBA00022630"/>
    </source>
</evidence>